<feature type="transmembrane region" description="Helical" evidence="1">
    <location>
        <begin position="38"/>
        <end position="61"/>
    </location>
</feature>
<keyword evidence="1" id="KW-0812">Transmembrane</keyword>
<organism evidence="2 3">
    <name type="scientific">Sebaldella termitidis (strain ATCC 33386 / NCTC 11300)</name>
    <dbReference type="NCBI Taxonomy" id="526218"/>
    <lineage>
        <taxon>Bacteria</taxon>
        <taxon>Fusobacteriati</taxon>
        <taxon>Fusobacteriota</taxon>
        <taxon>Fusobacteriia</taxon>
        <taxon>Fusobacteriales</taxon>
        <taxon>Leptotrichiaceae</taxon>
        <taxon>Sebaldella</taxon>
    </lineage>
</organism>
<keyword evidence="3" id="KW-1185">Reference proteome</keyword>
<accession>D1AKG7</accession>
<proteinExistence type="predicted"/>
<dbReference type="KEGG" id="str:Sterm_2229"/>
<evidence type="ECO:0000313" key="3">
    <source>
        <dbReference type="Proteomes" id="UP000000845"/>
    </source>
</evidence>
<name>D1AKG7_SEBTE</name>
<evidence type="ECO:0000313" key="2">
    <source>
        <dbReference type="EMBL" id="ACZ09083.1"/>
    </source>
</evidence>
<sequence>MKIFELLNCKNKFKMLIFTALPFWFFSFLYYFSNIRTIFFKTAIFIFIISVILLSKFLLFLINKYLNYKIIKFILYLFSFSISGLLILILLFLFINPVKNTIYTSPDGKNKIIVLTSYIFDQIYDIEAKPAINNFLYRDNNTSLMSIRHEDTGTPPVCVKWADNGKTAYVNTCKPSNPEYDTEIIINF</sequence>
<dbReference type="AlphaFoldDB" id="D1AKG7"/>
<dbReference type="STRING" id="526218.Sterm_2229"/>
<gene>
    <name evidence="2" type="ordered locus">Sterm_2229</name>
</gene>
<dbReference type="EMBL" id="CP001739">
    <property type="protein sequence ID" value="ACZ09083.1"/>
    <property type="molecule type" value="Genomic_DNA"/>
</dbReference>
<feature type="transmembrane region" description="Helical" evidence="1">
    <location>
        <begin position="12"/>
        <end position="32"/>
    </location>
</feature>
<feature type="transmembrane region" description="Helical" evidence="1">
    <location>
        <begin position="73"/>
        <end position="95"/>
    </location>
</feature>
<evidence type="ECO:0000256" key="1">
    <source>
        <dbReference type="SAM" id="Phobius"/>
    </source>
</evidence>
<reference evidence="2 3" key="2">
    <citation type="journal article" date="2010" name="Stand. Genomic Sci.">
        <title>Complete genome sequence of Sebaldella termitidis type strain (NCTC 11300).</title>
        <authorList>
            <person name="Harmon-Smith M."/>
            <person name="Celia L."/>
            <person name="Chertkov O."/>
            <person name="Lapidus A."/>
            <person name="Copeland A."/>
            <person name="Glavina Del Rio T."/>
            <person name="Nolan M."/>
            <person name="Lucas S."/>
            <person name="Tice H."/>
            <person name="Cheng J.F."/>
            <person name="Han C."/>
            <person name="Detter J.C."/>
            <person name="Bruce D."/>
            <person name="Goodwin L."/>
            <person name="Pitluck S."/>
            <person name="Pati A."/>
            <person name="Liolios K."/>
            <person name="Ivanova N."/>
            <person name="Mavromatis K."/>
            <person name="Mikhailova N."/>
            <person name="Chen A."/>
            <person name="Palaniappan K."/>
            <person name="Land M."/>
            <person name="Hauser L."/>
            <person name="Chang Y.J."/>
            <person name="Jeffries C.D."/>
            <person name="Brettin T."/>
            <person name="Goker M."/>
            <person name="Beck B."/>
            <person name="Bristow J."/>
            <person name="Eisen J.A."/>
            <person name="Markowitz V."/>
            <person name="Hugenholtz P."/>
            <person name="Kyrpides N.C."/>
            <person name="Klenk H.P."/>
            <person name="Chen F."/>
        </authorList>
    </citation>
    <scope>NUCLEOTIDE SEQUENCE [LARGE SCALE GENOMIC DNA]</scope>
    <source>
        <strain evidence="3">ATCC 33386 / NCTC 11300</strain>
    </source>
</reference>
<dbReference type="Proteomes" id="UP000000845">
    <property type="component" value="Chromosome"/>
</dbReference>
<reference evidence="3" key="1">
    <citation type="submission" date="2009-09" db="EMBL/GenBank/DDBJ databases">
        <title>The complete chromosome of Sebaldella termitidis ATCC 33386.</title>
        <authorList>
            <consortium name="US DOE Joint Genome Institute (JGI-PGF)"/>
            <person name="Lucas S."/>
            <person name="Copeland A."/>
            <person name="Lapidus A."/>
            <person name="Glavina del Rio T."/>
            <person name="Dalin E."/>
            <person name="Tice H."/>
            <person name="Bruce D."/>
            <person name="Goodwin L."/>
            <person name="Pitluck S."/>
            <person name="Kyrpides N."/>
            <person name="Mavromatis K."/>
            <person name="Ivanova N."/>
            <person name="Mikhailova N."/>
            <person name="Sims D."/>
            <person name="Meincke L."/>
            <person name="Brettin T."/>
            <person name="Detter J.C."/>
            <person name="Han C."/>
            <person name="Larimer F."/>
            <person name="Land M."/>
            <person name="Hauser L."/>
            <person name="Markowitz V."/>
            <person name="Cheng J.F."/>
            <person name="Hugenholtz P."/>
            <person name="Woyke T."/>
            <person name="Wu D."/>
            <person name="Eisen J.A."/>
        </authorList>
    </citation>
    <scope>NUCLEOTIDE SEQUENCE [LARGE SCALE GENOMIC DNA]</scope>
    <source>
        <strain evidence="3">ATCC 33386 / NCTC 11300</strain>
    </source>
</reference>
<dbReference type="HOGENOM" id="CLU_1440140_0_0_0"/>
<keyword evidence="1" id="KW-0472">Membrane</keyword>
<protein>
    <submittedName>
        <fullName evidence="2">Uncharacterized protein</fullName>
    </submittedName>
</protein>
<keyword evidence="1" id="KW-1133">Transmembrane helix</keyword>